<reference evidence="1" key="1">
    <citation type="submission" date="2018-08" db="EMBL/GenBank/DDBJ databases">
        <authorList>
            <person name="Jin W."/>
            <person name="Wang H."/>
            <person name="Yang Y."/>
            <person name="Li M."/>
            <person name="Liu J."/>
        </authorList>
    </citation>
    <scope>NUCLEOTIDE SEQUENCE</scope>
    <source>
        <strain evidence="1">AESS21</strain>
    </source>
</reference>
<protein>
    <submittedName>
        <fullName evidence="1">Phage tail protein</fullName>
    </submittedName>
</protein>
<dbReference type="RefSeq" id="WP_213215279.1">
    <property type="nucleotide sequence ID" value="NZ_QTKU01000001.1"/>
</dbReference>
<dbReference type="Pfam" id="PF05489">
    <property type="entry name" value="Phage_tail_X"/>
    <property type="match status" value="1"/>
</dbReference>
<dbReference type="EMBL" id="QTKU01000001">
    <property type="protein sequence ID" value="MBS8259716.1"/>
    <property type="molecule type" value="Genomic_DNA"/>
</dbReference>
<dbReference type="InterPro" id="IPR008861">
    <property type="entry name" value="GpX-like"/>
</dbReference>
<reference evidence="1" key="2">
    <citation type="journal article" date="2021" name="Microorganisms">
        <title>Bacterial Dimethylsulfoniopropionate Biosynthesis in the East China Sea.</title>
        <authorList>
            <person name="Liu J."/>
            <person name="Zhang Y."/>
            <person name="Liu J."/>
            <person name="Zhong H."/>
            <person name="Williams B.T."/>
            <person name="Zheng Y."/>
            <person name="Curson A.R.J."/>
            <person name="Sun C."/>
            <person name="Sun H."/>
            <person name="Song D."/>
            <person name="Wagner Mackenzie B."/>
            <person name="Bermejo Martinez A."/>
            <person name="Todd J.D."/>
            <person name="Zhang X.H."/>
        </authorList>
    </citation>
    <scope>NUCLEOTIDE SEQUENCE</scope>
    <source>
        <strain evidence="1">AESS21</strain>
    </source>
</reference>
<evidence type="ECO:0000313" key="1">
    <source>
        <dbReference type="EMBL" id="MBS8259716.1"/>
    </source>
</evidence>
<proteinExistence type="predicted"/>
<organism evidence="1 2">
    <name type="scientific">Roseibium polysiphoniae</name>
    <dbReference type="NCBI Taxonomy" id="2571221"/>
    <lineage>
        <taxon>Bacteria</taxon>
        <taxon>Pseudomonadati</taxon>
        <taxon>Pseudomonadota</taxon>
        <taxon>Alphaproteobacteria</taxon>
        <taxon>Hyphomicrobiales</taxon>
        <taxon>Stappiaceae</taxon>
        <taxon>Roseibium</taxon>
    </lineage>
</organism>
<sequence length="73" mass="8041">MPETITVRGDNLTLDLLLWRRYGVRGRELMEQALTLNPDLAAVGPILPLGTQITLPDLPEQTTAARQVVTLFG</sequence>
<accession>A0A944GSK5</accession>
<dbReference type="Proteomes" id="UP000705379">
    <property type="component" value="Unassembled WGS sequence"/>
</dbReference>
<evidence type="ECO:0000313" key="2">
    <source>
        <dbReference type="Proteomes" id="UP000705379"/>
    </source>
</evidence>
<gene>
    <name evidence="1" type="ORF">DYI23_05745</name>
</gene>
<comment type="caution">
    <text evidence="1">The sequence shown here is derived from an EMBL/GenBank/DDBJ whole genome shotgun (WGS) entry which is preliminary data.</text>
</comment>
<name>A0A944GSK5_9HYPH</name>
<dbReference type="AlphaFoldDB" id="A0A944GSK5"/>